<evidence type="ECO:0000256" key="6">
    <source>
        <dbReference type="ARBA" id="ARBA00022692"/>
    </source>
</evidence>
<evidence type="ECO:0000256" key="9">
    <source>
        <dbReference type="ARBA" id="ARBA00022870"/>
    </source>
</evidence>
<keyword evidence="9" id="KW-1043">Host membrane</keyword>
<keyword evidence="13" id="KW-1039">Host endosome</keyword>
<dbReference type="PROSITE" id="PS51257">
    <property type="entry name" value="PROKAR_LIPOPROTEIN"/>
    <property type="match status" value="1"/>
</dbReference>
<dbReference type="Pfam" id="PF02489">
    <property type="entry name" value="Herpes_glycop_H"/>
    <property type="match status" value="1"/>
</dbReference>
<evidence type="ECO:0000256" key="17">
    <source>
        <dbReference type="SAM" id="Phobius"/>
    </source>
</evidence>
<evidence type="ECO:0000256" key="14">
    <source>
        <dbReference type="ARBA" id="ARBA00023136"/>
    </source>
</evidence>
<dbReference type="Pfam" id="PF17488">
    <property type="entry name" value="Herpes_glycoH_C"/>
    <property type="match status" value="1"/>
</dbReference>
<keyword evidence="14 17" id="KW-0472">Membrane</keyword>
<evidence type="ECO:0000256" key="12">
    <source>
        <dbReference type="ARBA" id="ARBA00022989"/>
    </source>
</evidence>
<evidence type="ECO:0000256" key="2">
    <source>
        <dbReference type="ARBA" id="ARBA00022506"/>
    </source>
</evidence>
<evidence type="ECO:0000256" key="3">
    <source>
        <dbReference type="ARBA" id="ARBA00022511"/>
    </source>
</evidence>
<keyword evidence="12 17" id="KW-1133">Transmembrane helix</keyword>
<evidence type="ECO:0000256" key="7">
    <source>
        <dbReference type="ARBA" id="ARBA00022729"/>
    </source>
</evidence>
<feature type="domain" description="Herpesvirus glycoprotein H C-terminal" evidence="18">
    <location>
        <begin position="547"/>
        <end position="686"/>
    </location>
</feature>
<dbReference type="InterPro" id="IPR003493">
    <property type="entry name" value="Herpes_gH"/>
</dbReference>
<sequence>MRRGLALCVLAAWLLACHAETSSNAYSHLTLELTGRPIQFLRQNSTKCNNNGTRRNLTLVRENAITFNFYESANHYTVFQLPRCLFTGEFADNLLNQVDLSKTFQQYASTLNTYATVSQDNIQYKYYGQNLSYQNNLKEQASTVPPPENLRLQTTTSYGKPTTVNASKIHAPAFNGTCYLFKDHELLFTTRESCLYQSFYVTEHDYMTITLTESFVVLTVVIRETPLLLIFGDTKRIMFKAPYRRENFILKQTKHHQLIVLVKKDHIHYHTYIKATDFADSLLSKNYMDLDVLLSTWNRHAVNVLQNGQCRSTTKATVETALGYGILLYIASTSPTTPTSIALAIDQQSSILLAEDFISSCMSKIQPRTTLLMYPNAVQLANSTLRTTGHISSVLTISRLIYILVKQHHQDLVSKHDMEQIRNLILLLHKTHISSFLSRFARQELYLASGIIHSMLHHSTERRAIFAFETGLCSLAELSHWSQLIGSEEHNHVSDLYSPCAGSGRRDHALEHLQKMFPRATNSRTIKTALSVLETLRPQTLATFPEISCVSTTKSFAAFTVSHATTYLVSTEYIAKGTSFPVLTTVVGRSIIITYIPANSTCSPSSSKHDTLPIVMIRNITLEHCEFCQSTLVEYDDSEGIVNAMYIYDTDDLLFALNYDNHVIAKSPKTHYLMFLKNGTVFEVTEAVVDQTDTHIALIVIYILAAIVGLYLLYRIVKLM</sequence>
<evidence type="ECO:0000256" key="15">
    <source>
        <dbReference type="ARBA" id="ARBA00023180"/>
    </source>
</evidence>
<dbReference type="GO" id="GO:0019031">
    <property type="term" value="C:viral envelope"/>
    <property type="evidence" value="ECO:0007669"/>
    <property type="project" value="UniProtKB-KW"/>
</dbReference>
<feature type="transmembrane region" description="Helical" evidence="17">
    <location>
        <begin position="696"/>
        <end position="714"/>
    </location>
</feature>
<evidence type="ECO:0000313" key="20">
    <source>
        <dbReference type="Proteomes" id="UP000118435"/>
    </source>
</evidence>
<evidence type="ECO:0000256" key="1">
    <source>
        <dbReference type="ARBA" id="ARBA00004563"/>
    </source>
</evidence>
<evidence type="ECO:0000313" key="19">
    <source>
        <dbReference type="EMBL" id="AKT72652.1"/>
    </source>
</evidence>
<dbReference type="InterPro" id="IPR038172">
    <property type="entry name" value="Herpes_glycoH_C_sf"/>
</dbReference>
<dbReference type="GO" id="GO:0019064">
    <property type="term" value="P:fusion of virus membrane with host plasma membrane"/>
    <property type="evidence" value="ECO:0007669"/>
    <property type="project" value="UniProtKB-KW"/>
</dbReference>
<evidence type="ECO:0000256" key="11">
    <source>
        <dbReference type="ARBA" id="ARBA00022981"/>
    </source>
</evidence>
<keyword evidence="7" id="KW-0732">Signal</keyword>
<dbReference type="Gene3D" id="2.60.40.3190">
    <property type="entry name" value="Herpesvirus glycoprotein H, C-terminal domain"/>
    <property type="match status" value="1"/>
</dbReference>
<evidence type="ECO:0000256" key="5">
    <source>
        <dbReference type="ARBA" id="ARBA00022595"/>
    </source>
</evidence>
<gene>
    <name evidence="19" type="primary">CyUL75</name>
</gene>
<keyword evidence="15" id="KW-0325">Glycoprotein</keyword>
<keyword evidence="16" id="KW-1160">Virus entry into host cell</keyword>
<protein>
    <submittedName>
        <fullName evidence="19">Protein UL75</fullName>
    </submittedName>
</protein>
<keyword evidence="6 17" id="KW-0812">Transmembrane</keyword>
<keyword evidence="10" id="KW-0261">Viral envelope protein</keyword>
<evidence type="ECO:0000259" key="18">
    <source>
        <dbReference type="Pfam" id="PF17488"/>
    </source>
</evidence>
<dbReference type="GO" id="GO:0055036">
    <property type="term" value="C:virion membrane"/>
    <property type="evidence" value="ECO:0007669"/>
    <property type="project" value="UniProtKB-SubCell"/>
</dbReference>
<dbReference type="Proteomes" id="UP000118435">
    <property type="component" value="Segment"/>
</dbReference>
<reference evidence="19 20" key="1">
    <citation type="journal article" date="2016" name="BMC Genomics">
        <title>A novel strain of cynomolgus macaque cytomegalovirus: implications for host-virus co-evolution.</title>
        <authorList>
            <person name="Russell J.N."/>
            <person name="Marsh A.K."/>
            <person name="Willer D.O."/>
            <person name="Ambagala A.P."/>
            <person name="Dzamba M."/>
            <person name="Chan J.K."/>
            <person name="Pilon R."/>
            <person name="Fournier J."/>
            <person name="Brudno M."/>
            <person name="Antony J.M."/>
            <person name="Sandstrom P."/>
            <person name="Evans B.J."/>
            <person name="MacDonald K.S."/>
        </authorList>
    </citation>
    <scope>NUCLEOTIDE SEQUENCE [LARGE SCALE GENOMIC DNA]</scope>
    <source>
        <strain evidence="19">Mauritius</strain>
    </source>
</reference>
<evidence type="ECO:0000256" key="13">
    <source>
        <dbReference type="ARBA" id="ARBA00023046"/>
    </source>
</evidence>
<dbReference type="GO" id="GO:0046718">
    <property type="term" value="P:symbiont entry into host cell"/>
    <property type="evidence" value="ECO:0007669"/>
    <property type="project" value="UniProtKB-KW"/>
</dbReference>
<evidence type="ECO:0000256" key="8">
    <source>
        <dbReference type="ARBA" id="ARBA00022844"/>
    </source>
</evidence>
<organism evidence="19 20">
    <name type="scientific">Cynomolgus macaque cytomegalovirus strain Mauritius</name>
    <dbReference type="NCBI Taxonomy" id="1690255"/>
    <lineage>
        <taxon>Viruses</taxon>
        <taxon>Duplodnaviria</taxon>
        <taxon>Heunggongvirae</taxon>
        <taxon>Peploviricota</taxon>
        <taxon>Herviviricetes</taxon>
        <taxon>Herpesvirales</taxon>
        <taxon>Orthoherpesviridae</taxon>
        <taxon>Betaherpesvirinae</taxon>
        <taxon>Cytomegalovirus</taxon>
        <taxon>Cytomegalovirus macacinebeta3</taxon>
    </lineage>
</organism>
<comment type="subcellular location">
    <subcellularLocation>
        <location evidence="1">Virion membrane</location>
        <topology evidence="1">Single-pass type I membrane protein</topology>
    </subcellularLocation>
</comment>
<keyword evidence="11" id="KW-0730">Sialic acid</keyword>
<evidence type="ECO:0000256" key="16">
    <source>
        <dbReference type="ARBA" id="ARBA00023296"/>
    </source>
</evidence>
<name>A0A0K1GZL0_9BETA</name>
<accession>A0A0K1GZL0</accession>
<keyword evidence="8" id="KW-0946">Virion</keyword>
<keyword evidence="3" id="KW-1032">Host cell membrane</keyword>
<evidence type="ECO:0000256" key="4">
    <source>
        <dbReference type="ARBA" id="ARBA00022521"/>
    </source>
</evidence>
<evidence type="ECO:0000256" key="10">
    <source>
        <dbReference type="ARBA" id="ARBA00022879"/>
    </source>
</evidence>
<dbReference type="InterPro" id="IPR035305">
    <property type="entry name" value="Herpes_glycoH_C"/>
</dbReference>
<keyword evidence="2" id="KW-1168">Fusion of virus membrane with host membrane</keyword>
<dbReference type="HAMAP" id="MF_04033">
    <property type="entry name" value="HSV_GH"/>
    <property type="match status" value="1"/>
</dbReference>
<keyword evidence="5" id="KW-1162">Viral penetration into host cytoplasm</keyword>
<dbReference type="EMBL" id="KP796148">
    <property type="protein sequence ID" value="AKT72652.1"/>
    <property type="molecule type" value="Genomic_DNA"/>
</dbReference>
<proteinExistence type="inferred from homology"/>
<keyword evidence="4" id="KW-1169">Fusion of virus membrane with host cell membrane</keyword>